<dbReference type="VEuPathDB" id="ToxoDB:NCLIV_036310"/>
<dbReference type="GeneID" id="13443417"/>
<feature type="region of interest" description="Disordered" evidence="1">
    <location>
        <begin position="142"/>
        <end position="167"/>
    </location>
</feature>
<dbReference type="OrthoDB" id="354894at2759"/>
<reference evidence="3" key="2">
    <citation type="submission" date="2011-03" db="EMBL/GenBank/DDBJ databases">
        <title>Comparative genomics and transcriptomics of Neospora caninum and Toxoplasma gondii.</title>
        <authorList>
            <person name="Reid A.J."/>
            <person name="Sohal A."/>
            <person name="Harris D."/>
            <person name="Quail M."/>
            <person name="Sanders M."/>
            <person name="Berriman M."/>
            <person name="Wastling J.M."/>
            <person name="Pain A."/>
        </authorList>
    </citation>
    <scope>NUCLEOTIDE SEQUENCE</scope>
    <source>
        <strain evidence="3">Liverpool</strain>
    </source>
</reference>
<reference evidence="3" key="1">
    <citation type="submission" date="2011-02" db="EMBL/GenBank/DDBJ databases">
        <authorList>
            <person name="Aslett M."/>
        </authorList>
    </citation>
    <scope>NUCLEOTIDE SEQUENCE</scope>
    <source>
        <strain evidence="3">Liverpool</strain>
    </source>
</reference>
<dbReference type="EMBL" id="FR823390">
    <property type="protein sequence ID" value="CBZ53849.1"/>
    <property type="molecule type" value="Genomic_DNA"/>
</dbReference>
<evidence type="ECO:0000313" key="5">
    <source>
        <dbReference type="Proteomes" id="UP000007494"/>
    </source>
</evidence>
<organism evidence="3 5">
    <name type="scientific">Neospora caninum (strain Liverpool)</name>
    <dbReference type="NCBI Taxonomy" id="572307"/>
    <lineage>
        <taxon>Eukaryota</taxon>
        <taxon>Sar</taxon>
        <taxon>Alveolata</taxon>
        <taxon>Apicomplexa</taxon>
        <taxon>Conoidasida</taxon>
        <taxon>Coccidia</taxon>
        <taxon>Eucoccidiorida</taxon>
        <taxon>Eimeriorina</taxon>
        <taxon>Sarcocystidae</taxon>
        <taxon>Neospora</taxon>
    </lineage>
</organism>
<feature type="compositionally biased region" description="Basic residues" evidence="1">
    <location>
        <begin position="23"/>
        <end position="32"/>
    </location>
</feature>
<name>F0VJD8_NEOCL</name>
<gene>
    <name evidence="4" type="ORF">BN1204_036310</name>
    <name evidence="3" type="ORF">NCLIV_036310</name>
</gene>
<dbReference type="AlphaFoldDB" id="F0VJD8"/>
<feature type="compositionally biased region" description="Basic and acidic residues" evidence="1">
    <location>
        <begin position="151"/>
        <end position="162"/>
    </location>
</feature>
<accession>F0VJD8</accession>
<feature type="compositionally biased region" description="Polar residues" evidence="1">
    <location>
        <begin position="37"/>
        <end position="48"/>
    </location>
</feature>
<dbReference type="RefSeq" id="XP_003883881.1">
    <property type="nucleotide sequence ID" value="XM_003883832.1"/>
</dbReference>
<feature type="region of interest" description="Disordered" evidence="1">
    <location>
        <begin position="191"/>
        <end position="218"/>
    </location>
</feature>
<reference evidence="5" key="3">
    <citation type="journal article" date="2012" name="PLoS Pathog.">
        <title>Comparative genomics of the apicomplexan parasites Toxoplasma gondii and Neospora caninum: Coccidia differing in host range and transmission strategy.</title>
        <authorList>
            <person name="Reid A.J."/>
            <person name="Vermont S.J."/>
            <person name="Cotton J.A."/>
            <person name="Harris D."/>
            <person name="Hill-Cawthorne G.A."/>
            <person name="Konen-Waisman S."/>
            <person name="Latham S.M."/>
            <person name="Mourier T."/>
            <person name="Norton R."/>
            <person name="Quail M.A."/>
            <person name="Sanders M."/>
            <person name="Shanmugam D."/>
            <person name="Sohal A."/>
            <person name="Wasmuth J.D."/>
            <person name="Brunk B."/>
            <person name="Grigg M.E."/>
            <person name="Howard J.C."/>
            <person name="Parkinson J."/>
            <person name="Roos D.S."/>
            <person name="Trees A.J."/>
            <person name="Berriman M."/>
            <person name="Pain A."/>
            <person name="Wastling J.M."/>
        </authorList>
    </citation>
    <scope>NUCLEOTIDE SEQUENCE [LARGE SCALE GENOMIC DNA]</scope>
    <source>
        <strain evidence="5">Liverpool</strain>
    </source>
</reference>
<dbReference type="EMBL" id="LN714483">
    <property type="protein sequence ID" value="CEL67844.1"/>
    <property type="molecule type" value="Genomic_DNA"/>
</dbReference>
<evidence type="ECO:0008006" key="6">
    <source>
        <dbReference type="Google" id="ProtNLM"/>
    </source>
</evidence>
<dbReference type="Proteomes" id="UP000007494">
    <property type="component" value="Chromosome VIII"/>
</dbReference>
<protein>
    <recommendedName>
        <fullName evidence="6">Transmembrane protein</fullName>
    </recommendedName>
</protein>
<feature type="transmembrane region" description="Helical" evidence="2">
    <location>
        <begin position="384"/>
        <end position="406"/>
    </location>
</feature>
<proteinExistence type="predicted"/>
<keyword evidence="2" id="KW-1133">Transmembrane helix</keyword>
<reference evidence="4" key="4">
    <citation type="journal article" date="2015" name="PLoS ONE">
        <title>Comprehensive Evaluation of Toxoplasma gondii VEG and Neospora caninum LIV Genomes with Tachyzoite Stage Transcriptome and Proteome Defines Novel Transcript Features.</title>
        <authorList>
            <person name="Ramaprasad A."/>
            <person name="Mourier T."/>
            <person name="Naeem R."/>
            <person name="Malas T.B."/>
            <person name="Moussa E."/>
            <person name="Panigrahi A."/>
            <person name="Vermont S.J."/>
            <person name="Otto T.D."/>
            <person name="Wastling J."/>
            <person name="Pain A."/>
        </authorList>
    </citation>
    <scope>NUCLEOTIDE SEQUENCE</scope>
    <source>
        <strain evidence="4">Liverpool</strain>
    </source>
</reference>
<keyword evidence="5" id="KW-1185">Reference proteome</keyword>
<dbReference type="eggNOG" id="ENOG502R07H">
    <property type="taxonomic scope" value="Eukaryota"/>
</dbReference>
<keyword evidence="2" id="KW-0812">Transmembrane</keyword>
<evidence type="ECO:0000256" key="1">
    <source>
        <dbReference type="SAM" id="MobiDB-lite"/>
    </source>
</evidence>
<dbReference type="OMA" id="HASMVQV"/>
<evidence type="ECO:0000313" key="3">
    <source>
        <dbReference type="EMBL" id="CBZ53849.1"/>
    </source>
</evidence>
<evidence type="ECO:0000256" key="2">
    <source>
        <dbReference type="SAM" id="Phobius"/>
    </source>
</evidence>
<keyword evidence="2" id="KW-0472">Membrane</keyword>
<sequence>MEKRRRRRFGEATPLRSVEGNGRARRGWHPQRRFPFASTTGSTGSTPEAGSVPRLALCLSSQRTLRSCIVFVVLSCFATSHLTASPRSSQPTNEGYVPATQRFAVVAGALAEARSSSSSLSVGVQPPTLSFFGSDDGPLGGALSALFPQPKEGDSRADEGQRRRGPLSDSVLAAEDGAAFLGVAASASGEKNRQSWFPLSPESPKTERRSASTPGVRTHLRQTPSAMALPAAALGVHNEAWPGQSASSAHPASAASGDVPVQIPATSLLSAPPFEAPVQPHASWVQVQEGVKGIGTMLAGAGINTLLGGVSQYQMGPFAPATPTSPGIMPGAAAAPMAAAPGAAVAAPAAGVLPQVTPGVTTLAAPAVLPQGVATPQDSSEQNVVAISLGVVGGLVALCIVGGCVYTSTKKKRR</sequence>
<evidence type="ECO:0000313" key="4">
    <source>
        <dbReference type="EMBL" id="CEL67844.1"/>
    </source>
</evidence>
<feature type="region of interest" description="Disordered" evidence="1">
    <location>
        <begin position="1"/>
        <end position="50"/>
    </location>
</feature>
<dbReference type="InParanoid" id="F0VJD8"/>